<comment type="caution">
    <text evidence="1">The sequence shown here is derived from an EMBL/GenBank/DDBJ whole genome shotgun (WGS) entry which is preliminary data.</text>
</comment>
<evidence type="ECO:0000313" key="2">
    <source>
        <dbReference type="Proteomes" id="UP000615446"/>
    </source>
</evidence>
<dbReference type="Proteomes" id="UP000615446">
    <property type="component" value="Unassembled WGS sequence"/>
</dbReference>
<name>A0A8H3QJ57_9GLOM</name>
<organism evidence="1 2">
    <name type="scientific">Rhizophagus clarus</name>
    <dbReference type="NCBI Taxonomy" id="94130"/>
    <lineage>
        <taxon>Eukaryota</taxon>
        <taxon>Fungi</taxon>
        <taxon>Fungi incertae sedis</taxon>
        <taxon>Mucoromycota</taxon>
        <taxon>Glomeromycotina</taxon>
        <taxon>Glomeromycetes</taxon>
        <taxon>Glomerales</taxon>
        <taxon>Glomeraceae</taxon>
        <taxon>Rhizophagus</taxon>
    </lineage>
</organism>
<dbReference type="OrthoDB" id="2436510at2759"/>
<accession>A0A8H3QJ57</accession>
<reference evidence="1" key="1">
    <citation type="submission" date="2019-10" db="EMBL/GenBank/DDBJ databases">
        <title>Conservation and host-specific expression of non-tandemly repeated heterogenous ribosome RNA gene in arbuscular mycorrhizal fungi.</title>
        <authorList>
            <person name="Maeda T."/>
            <person name="Kobayashi Y."/>
            <person name="Nakagawa T."/>
            <person name="Ezawa T."/>
            <person name="Yamaguchi K."/>
            <person name="Bino T."/>
            <person name="Nishimoto Y."/>
            <person name="Shigenobu S."/>
            <person name="Kawaguchi M."/>
        </authorList>
    </citation>
    <scope>NUCLEOTIDE SEQUENCE</scope>
    <source>
        <strain evidence="1">HR1</strain>
    </source>
</reference>
<protein>
    <submittedName>
        <fullName evidence="1">BTB/POZ protein</fullName>
    </submittedName>
</protein>
<dbReference type="EMBL" id="BLAL01000058">
    <property type="protein sequence ID" value="GES81663.1"/>
    <property type="molecule type" value="Genomic_DNA"/>
</dbReference>
<evidence type="ECO:0000313" key="1">
    <source>
        <dbReference type="EMBL" id="GES81663.1"/>
    </source>
</evidence>
<dbReference type="AlphaFoldDB" id="A0A8H3QJ57"/>
<sequence>MLYYLLKNYDFRVSHIEESVVWELLIKWGINQIPELENKPNQDDWTDKNYEDLKNILSNFIPLIKFLEISSEDFYYKVRPYKSIIPNDIYEEITEFYLVEQPKLFHYIQNLY</sequence>
<gene>
    <name evidence="1" type="ORF">RCL2_000890800</name>
</gene>
<proteinExistence type="predicted"/>